<comment type="similarity">
    <text evidence="2 8">Belongs to the carbamoyltransferase HypF family.</text>
</comment>
<dbReference type="GO" id="GO:0016874">
    <property type="term" value="F:ligase activity"/>
    <property type="evidence" value="ECO:0007669"/>
    <property type="project" value="UniProtKB-UniRule"/>
</dbReference>
<evidence type="ECO:0000256" key="7">
    <source>
        <dbReference type="ARBA" id="ARBA00048220"/>
    </source>
</evidence>
<dbReference type="Gene3D" id="3.30.420.360">
    <property type="match status" value="1"/>
</dbReference>
<keyword evidence="12" id="KW-0808">Transferase</keyword>
<feature type="domain" description="Acylphosphatase-like" evidence="10">
    <location>
        <begin position="4"/>
        <end position="90"/>
    </location>
</feature>
<accession>A0A7V6CDI4</accession>
<feature type="active site" evidence="9">
    <location>
        <position position="37"/>
    </location>
</feature>
<dbReference type="SUPFAM" id="SSF55821">
    <property type="entry name" value="YrdC/RibB"/>
    <property type="match status" value="1"/>
</dbReference>
<organism evidence="12">
    <name type="scientific">Thermodesulfobacterium geofontis</name>
    <dbReference type="NCBI Taxonomy" id="1295609"/>
    <lineage>
        <taxon>Bacteria</taxon>
        <taxon>Pseudomonadati</taxon>
        <taxon>Thermodesulfobacteriota</taxon>
        <taxon>Thermodesulfobacteria</taxon>
        <taxon>Thermodesulfobacteriales</taxon>
        <taxon>Thermodesulfobacteriaceae</taxon>
        <taxon>Thermodesulfobacterium</taxon>
    </lineage>
</organism>
<dbReference type="Pfam" id="PF17788">
    <property type="entry name" value="HypF_C"/>
    <property type="match status" value="1"/>
</dbReference>
<evidence type="ECO:0000259" key="10">
    <source>
        <dbReference type="PROSITE" id="PS51160"/>
    </source>
</evidence>
<dbReference type="InterPro" id="IPR055128">
    <property type="entry name" value="HypF_C_2"/>
</dbReference>
<dbReference type="Gene3D" id="3.30.420.40">
    <property type="match status" value="1"/>
</dbReference>
<feature type="active site" evidence="9">
    <location>
        <position position="19"/>
    </location>
</feature>
<dbReference type="InterPro" id="IPR017968">
    <property type="entry name" value="Acylphosphatase_CS"/>
</dbReference>
<dbReference type="NCBIfam" id="TIGR00143">
    <property type="entry name" value="hypF"/>
    <property type="match status" value="1"/>
</dbReference>
<dbReference type="AlphaFoldDB" id="A0A7V6CDI4"/>
<evidence type="ECO:0000313" key="12">
    <source>
        <dbReference type="EMBL" id="HHQ15873.1"/>
    </source>
</evidence>
<comment type="caution">
    <text evidence="12">The sequence shown here is derived from an EMBL/GenBank/DDBJ whole genome shotgun (WGS) entry which is preliminary data.</text>
</comment>
<dbReference type="EMBL" id="DRWR01000061">
    <property type="protein sequence ID" value="HHQ15873.1"/>
    <property type="molecule type" value="Genomic_DNA"/>
</dbReference>
<dbReference type="InterPro" id="IPR001792">
    <property type="entry name" value="Acylphosphatase-like_dom"/>
</dbReference>
<dbReference type="GO" id="GO:0003998">
    <property type="term" value="F:acylphosphatase activity"/>
    <property type="evidence" value="ECO:0007669"/>
    <property type="project" value="UniProtKB-EC"/>
</dbReference>
<evidence type="ECO:0000256" key="4">
    <source>
        <dbReference type="ARBA" id="ARBA00022723"/>
    </source>
</evidence>
<dbReference type="InterPro" id="IPR051060">
    <property type="entry name" value="Carbamoyltrans_HypF-like"/>
</dbReference>
<dbReference type="Gene3D" id="3.30.110.120">
    <property type="match status" value="1"/>
</dbReference>
<dbReference type="Pfam" id="PF22521">
    <property type="entry name" value="HypF_C_2"/>
    <property type="match status" value="1"/>
</dbReference>
<evidence type="ECO:0000256" key="5">
    <source>
        <dbReference type="ARBA" id="ARBA00022771"/>
    </source>
</evidence>
<dbReference type="PANTHER" id="PTHR42959">
    <property type="entry name" value="CARBAMOYLTRANSFERASE"/>
    <property type="match status" value="1"/>
</dbReference>
<dbReference type="InterPro" id="IPR004421">
    <property type="entry name" value="Carbamoyltransferase_HypF"/>
</dbReference>
<evidence type="ECO:0000256" key="2">
    <source>
        <dbReference type="ARBA" id="ARBA00008097"/>
    </source>
</evidence>
<comment type="pathway">
    <text evidence="1">Protein modification; [NiFe] hydrogenase maturation.</text>
</comment>
<keyword evidence="5" id="KW-0863">Zinc-finger</keyword>
<evidence type="ECO:0000256" key="8">
    <source>
        <dbReference type="PIRNR" id="PIRNR006256"/>
    </source>
</evidence>
<protein>
    <recommendedName>
        <fullName evidence="8">Carbamoyltransferase</fullName>
        <ecNumber evidence="8">6.2.-.-</ecNumber>
    </recommendedName>
</protein>
<keyword evidence="9" id="KW-0378">Hydrolase</keyword>
<dbReference type="GO" id="GO:0051604">
    <property type="term" value="P:protein maturation"/>
    <property type="evidence" value="ECO:0007669"/>
    <property type="project" value="TreeGrafter"/>
</dbReference>
<evidence type="ECO:0000256" key="3">
    <source>
        <dbReference type="ARBA" id="ARBA00022598"/>
    </source>
</evidence>
<dbReference type="PIRSF" id="PIRSF006256">
    <property type="entry name" value="CMPcnvr_hdrg_mat"/>
    <property type="match status" value="1"/>
</dbReference>
<dbReference type="Pfam" id="PF07503">
    <property type="entry name" value="zf-HYPF"/>
    <property type="match status" value="2"/>
</dbReference>
<dbReference type="InterPro" id="IPR017945">
    <property type="entry name" value="DHBP_synth_RibB-like_a/b_dom"/>
</dbReference>
<comment type="catalytic activity">
    <reaction evidence="7">
        <text>C-terminal L-cysteinyl-[HypE protein] + carbamoyl phosphate + ATP + H2O = C-terminal S-carboxamide-L-cysteinyl-[HypE protein] + AMP + phosphate + diphosphate + H(+)</text>
        <dbReference type="Rhea" id="RHEA:55636"/>
        <dbReference type="Rhea" id="RHEA-COMP:14247"/>
        <dbReference type="Rhea" id="RHEA-COMP:14392"/>
        <dbReference type="ChEBI" id="CHEBI:15377"/>
        <dbReference type="ChEBI" id="CHEBI:15378"/>
        <dbReference type="ChEBI" id="CHEBI:30616"/>
        <dbReference type="ChEBI" id="CHEBI:33019"/>
        <dbReference type="ChEBI" id="CHEBI:43474"/>
        <dbReference type="ChEBI" id="CHEBI:58228"/>
        <dbReference type="ChEBI" id="CHEBI:76913"/>
        <dbReference type="ChEBI" id="CHEBI:139126"/>
        <dbReference type="ChEBI" id="CHEBI:456215"/>
    </reaction>
</comment>
<dbReference type="InterPro" id="IPR043129">
    <property type="entry name" value="ATPase_NBD"/>
</dbReference>
<evidence type="ECO:0000256" key="6">
    <source>
        <dbReference type="ARBA" id="ARBA00022833"/>
    </source>
</evidence>
<dbReference type="PROSITE" id="PS51163">
    <property type="entry name" value="YRDC"/>
    <property type="match status" value="1"/>
</dbReference>
<dbReference type="Pfam" id="PF01300">
    <property type="entry name" value="Sua5_yciO_yrdC"/>
    <property type="match status" value="1"/>
</dbReference>
<dbReference type="InterPro" id="IPR006070">
    <property type="entry name" value="Sua5-like_dom"/>
</dbReference>
<name>A0A7V6CDI4_9BACT</name>
<dbReference type="GO" id="GO:0016743">
    <property type="term" value="F:carboxyl- or carbamoyltransferase activity"/>
    <property type="evidence" value="ECO:0007669"/>
    <property type="project" value="UniProtKB-UniRule"/>
</dbReference>
<evidence type="ECO:0000256" key="1">
    <source>
        <dbReference type="ARBA" id="ARBA00004711"/>
    </source>
</evidence>
<dbReference type="Gene3D" id="3.90.870.50">
    <property type="match status" value="1"/>
</dbReference>
<reference evidence="12" key="1">
    <citation type="journal article" date="2020" name="mSystems">
        <title>Genome- and Community-Level Interaction Insights into Carbon Utilization and Element Cycling Functions of Hydrothermarchaeota in Hydrothermal Sediment.</title>
        <authorList>
            <person name="Zhou Z."/>
            <person name="Liu Y."/>
            <person name="Xu W."/>
            <person name="Pan J."/>
            <person name="Luo Z.H."/>
            <person name="Li M."/>
        </authorList>
    </citation>
    <scope>NUCLEOTIDE SEQUENCE [LARGE SCALE GENOMIC DNA]</scope>
    <source>
        <strain evidence="12">SpSt-106</strain>
    </source>
</reference>
<dbReference type="GO" id="GO:0003725">
    <property type="term" value="F:double-stranded RNA binding"/>
    <property type="evidence" value="ECO:0007669"/>
    <property type="project" value="InterPro"/>
</dbReference>
<feature type="domain" description="YrdC-like" evidence="11">
    <location>
        <begin position="202"/>
        <end position="387"/>
    </location>
</feature>
<dbReference type="SUPFAM" id="SSF53067">
    <property type="entry name" value="Actin-like ATPase domain"/>
    <property type="match status" value="1"/>
</dbReference>
<gene>
    <name evidence="12" type="primary">hypF</name>
    <name evidence="12" type="ORF">ENM15_03535</name>
</gene>
<keyword evidence="3" id="KW-0436">Ligase</keyword>
<evidence type="ECO:0000259" key="11">
    <source>
        <dbReference type="PROSITE" id="PS51163"/>
    </source>
</evidence>
<proteinExistence type="inferred from homology"/>
<keyword evidence="6" id="KW-0862">Zinc</keyword>
<dbReference type="UniPathway" id="UPA00335"/>
<sequence length="757" mass="86950">MKRHFNIRVNGIVQGVGFRPFIYRLALENNIKGYVLNDTEGVTIEAEGEEKALEKFIKAIRENFPPLAIVQEIKIEEKEVNQFNRFWIEKSRKTEKKITFIPPDTNICKDCLKEFFDPKDRRYHYPFIVCTHCGPRFSIVKDIPYDRANTSMAEFPMCIDCQKEYEDPLNRRFHTQPTACPVCGPKVFLYKKDKTLISEDIEEIVKKVYQYLKEGHIVAIKGVGGYHLACDATKDEPVLKLRERKKRPFKPFALMTGSIEKIEEFLYISPKEREILLSKERPIIILKEKKPIVSKHVAPYLSYIGIMLPYTPFQYLLFSLDKDLILVMTSGNLSEEPICFKDDEAFERLSHIADYFVIYNREIIAHNDDSVMFVIKETPFFIRRSKGFVPAPILVKKPFPVHLFASGGDLKNSFAIAKDKVVILSQYLGDLESPITQRVYKSAVEHFLKVFDVHPEVFISDMHPHYFTTALTDRLAEGKPRIKVQHHHAHIVAVMAEHEIEEPVIGLSFDGTGFGIDRKIWGSEFLIADRKEFKRMGHFSYFMLPGGEKAIKEVWRIGLSLLYQAGLPIDYLPFKENKPLSIILQMLEKKLNCPFACGIGRIFDGVSALLGICETISTEAEAAQKLEETALKTEKFYKIEVEIEENENEIIISTEDLIKKIIELKDKKIPIPEIALSFHLAIIEASFKVAHRIRERSGINKVILNGGAFQNRILLKGLWENLEKAGFEVFLPRKTPLNDGGIALGQIIIGKENLHQL</sequence>
<dbReference type="PROSITE" id="PS51160">
    <property type="entry name" value="ACYLPHOSPHATASE_3"/>
    <property type="match status" value="1"/>
</dbReference>
<keyword evidence="4" id="KW-0479">Metal-binding</keyword>
<dbReference type="InterPro" id="IPR041440">
    <property type="entry name" value="HypF_C"/>
</dbReference>
<dbReference type="EC" id="6.2.-.-" evidence="8"/>
<dbReference type="InterPro" id="IPR036046">
    <property type="entry name" value="Acylphosphatase-like_dom_sf"/>
</dbReference>
<dbReference type="PROSITE" id="PS00150">
    <property type="entry name" value="ACYLPHOSPHATASE_1"/>
    <property type="match status" value="1"/>
</dbReference>
<dbReference type="SUPFAM" id="SSF54975">
    <property type="entry name" value="Acylphosphatase/BLUF domain-like"/>
    <property type="match status" value="1"/>
</dbReference>
<evidence type="ECO:0000256" key="9">
    <source>
        <dbReference type="PROSITE-ProRule" id="PRU00520"/>
    </source>
</evidence>
<dbReference type="Pfam" id="PF00708">
    <property type="entry name" value="Acylphosphatase"/>
    <property type="match status" value="1"/>
</dbReference>
<dbReference type="GO" id="GO:0008270">
    <property type="term" value="F:zinc ion binding"/>
    <property type="evidence" value="ECO:0007669"/>
    <property type="project" value="UniProtKB-KW"/>
</dbReference>
<comment type="catalytic activity">
    <reaction evidence="9">
        <text>an acyl phosphate + H2O = a carboxylate + phosphate + H(+)</text>
        <dbReference type="Rhea" id="RHEA:14965"/>
        <dbReference type="ChEBI" id="CHEBI:15377"/>
        <dbReference type="ChEBI" id="CHEBI:15378"/>
        <dbReference type="ChEBI" id="CHEBI:29067"/>
        <dbReference type="ChEBI" id="CHEBI:43474"/>
        <dbReference type="ChEBI" id="CHEBI:59918"/>
        <dbReference type="EC" id="3.6.1.7"/>
    </reaction>
</comment>
<dbReference type="InterPro" id="IPR011125">
    <property type="entry name" value="Znf_HypF"/>
</dbReference>
<dbReference type="PANTHER" id="PTHR42959:SF1">
    <property type="entry name" value="CARBAMOYLTRANSFERASE HYPF"/>
    <property type="match status" value="1"/>
</dbReference>